<comment type="similarity">
    <text evidence="2">Belongs to the methyl-accepting chemotaxis (MCP) protein family.</text>
</comment>
<evidence type="ECO:0000256" key="1">
    <source>
        <dbReference type="ARBA" id="ARBA00022500"/>
    </source>
</evidence>
<dbReference type="Pfam" id="PF12729">
    <property type="entry name" value="4HB_MCP_1"/>
    <property type="match status" value="1"/>
</dbReference>
<dbReference type="Gene3D" id="1.10.287.950">
    <property type="entry name" value="Methyl-accepting chemotaxis protein"/>
    <property type="match status" value="1"/>
</dbReference>
<proteinExistence type="inferred from homology"/>
<dbReference type="PROSITE" id="PS50111">
    <property type="entry name" value="CHEMOTAXIS_TRANSDUC_2"/>
    <property type="match status" value="1"/>
</dbReference>
<evidence type="ECO:0000313" key="9">
    <source>
        <dbReference type="Proteomes" id="UP001162734"/>
    </source>
</evidence>
<reference evidence="9" key="1">
    <citation type="journal article" date="2022" name="Int. J. Syst. Evol. Microbiol.">
        <title>Anaeromyxobacter oryzae sp. nov., Anaeromyxobacter diazotrophicus sp. nov. and Anaeromyxobacter paludicola sp. nov., isolated from paddy soils.</title>
        <authorList>
            <person name="Itoh H."/>
            <person name="Xu Z."/>
            <person name="Mise K."/>
            <person name="Masuda Y."/>
            <person name="Ushijima N."/>
            <person name="Hayakawa C."/>
            <person name="Shiratori Y."/>
            <person name="Senoo K."/>
        </authorList>
    </citation>
    <scope>NUCLEOTIDE SEQUENCE [LARGE SCALE GENOMIC DNA]</scope>
    <source>
        <strain evidence="9">Red630</strain>
    </source>
</reference>
<dbReference type="PANTHER" id="PTHR43531">
    <property type="entry name" value="PROTEIN ICFG"/>
    <property type="match status" value="1"/>
</dbReference>
<dbReference type="InterPro" id="IPR004089">
    <property type="entry name" value="MCPsignal_dom"/>
</dbReference>
<evidence type="ECO:0000259" key="7">
    <source>
        <dbReference type="PROSITE" id="PS50885"/>
    </source>
</evidence>
<feature type="domain" description="HAMP" evidence="7">
    <location>
        <begin position="219"/>
        <end position="263"/>
    </location>
</feature>
<evidence type="ECO:0000256" key="2">
    <source>
        <dbReference type="ARBA" id="ARBA00029447"/>
    </source>
</evidence>
<protein>
    <submittedName>
        <fullName evidence="8">Methyl-accepting chemotaxis protein</fullName>
    </submittedName>
</protein>
<dbReference type="InterPro" id="IPR004090">
    <property type="entry name" value="Chemotax_Me-accpt_rcpt"/>
</dbReference>
<feature type="compositionally biased region" description="Polar residues" evidence="5">
    <location>
        <begin position="283"/>
        <end position="318"/>
    </location>
</feature>
<dbReference type="RefSeq" id="WP_248340765.1">
    <property type="nucleotide sequence ID" value="NZ_AP025592.1"/>
</dbReference>
<dbReference type="SUPFAM" id="SSF58104">
    <property type="entry name" value="Methyl-accepting chemotaxis protein (MCP) signaling domain"/>
    <property type="match status" value="1"/>
</dbReference>
<evidence type="ECO:0000256" key="4">
    <source>
        <dbReference type="SAM" id="Coils"/>
    </source>
</evidence>
<sequence length="546" mass="57728">MTMGIRERHFASFALMVLLVCGLGWSGWRSSRAFSAEASDLYENQLRGSAYLSDAGQALWELRIALPVYLAENAEGRGRIAGSTDRWLKQVDESLAAFRGLALGPEERDLLREFDQSYAAYLAARPRFFALVDAGAIEDAKGWRARETNPAAGRAAAALARLVQVQQRIGGQKQAALAAEVSSSTRLLGAVTALALAVSALLSWLISRSVIRRIGCEPEEAVEITRRVAAGDLTVAIATHRGDDDSVLAGLRSMVDRLQHVISEVRGGADALAEAAGQVSATSQTLSQGTGEQAASVEETTSTLEEMSASITQNADNSRQTERMAVQGARNAQESGGAGKETVEAMRSIAEKTAIVEEIAYQTNLLALNAAIEAARAGEHGKGFAVVAGEVRKLAERSQKAAKEIAGVAAASVQVAERSGHLLAELVPSIQKTAELVQEVAAASREQSAGVAQINTAMAHVDQVTQRNASAAEELASTAEEMASQAESLQHLMGFFHVPSGPADGAFRPAAPARPPALPRPALKRLDDEGSAANRNAVADHEYKSF</sequence>
<keyword evidence="1" id="KW-0145">Chemotaxis</keyword>
<evidence type="ECO:0000313" key="8">
    <source>
        <dbReference type="EMBL" id="BDG09109.1"/>
    </source>
</evidence>
<dbReference type="Pfam" id="PF00015">
    <property type="entry name" value="MCPsignal"/>
    <property type="match status" value="1"/>
</dbReference>
<gene>
    <name evidence="8" type="primary">mcp</name>
    <name evidence="8" type="ORF">AMPC_22220</name>
</gene>
<evidence type="ECO:0000256" key="3">
    <source>
        <dbReference type="PROSITE-ProRule" id="PRU00284"/>
    </source>
</evidence>
<feature type="domain" description="Methyl-accepting transducer" evidence="6">
    <location>
        <begin position="268"/>
        <end position="483"/>
    </location>
</feature>
<feature type="coiled-coil region" evidence="4">
    <location>
        <begin position="461"/>
        <end position="492"/>
    </location>
</feature>
<accession>A0ABN6N7F4</accession>
<evidence type="ECO:0000256" key="5">
    <source>
        <dbReference type="SAM" id="MobiDB-lite"/>
    </source>
</evidence>
<dbReference type="PRINTS" id="PR00260">
    <property type="entry name" value="CHEMTRNSDUCR"/>
</dbReference>
<dbReference type="PROSITE" id="PS50885">
    <property type="entry name" value="HAMP"/>
    <property type="match status" value="1"/>
</dbReference>
<dbReference type="PANTHER" id="PTHR43531:SF11">
    <property type="entry name" value="METHYL-ACCEPTING CHEMOTAXIS PROTEIN 3"/>
    <property type="match status" value="1"/>
</dbReference>
<feature type="region of interest" description="Disordered" evidence="5">
    <location>
        <begin position="506"/>
        <end position="546"/>
    </location>
</feature>
<dbReference type="EMBL" id="AP025592">
    <property type="protein sequence ID" value="BDG09109.1"/>
    <property type="molecule type" value="Genomic_DNA"/>
</dbReference>
<keyword evidence="3" id="KW-0807">Transducer</keyword>
<dbReference type="InterPro" id="IPR024478">
    <property type="entry name" value="HlyB_4HB_MCP"/>
</dbReference>
<dbReference type="InterPro" id="IPR051310">
    <property type="entry name" value="MCP_chemotaxis"/>
</dbReference>
<keyword evidence="4" id="KW-0175">Coiled coil</keyword>
<feature type="region of interest" description="Disordered" evidence="5">
    <location>
        <begin position="283"/>
        <end position="319"/>
    </location>
</feature>
<dbReference type="SMART" id="SM00283">
    <property type="entry name" value="MA"/>
    <property type="match status" value="1"/>
</dbReference>
<keyword evidence="9" id="KW-1185">Reference proteome</keyword>
<evidence type="ECO:0000259" key="6">
    <source>
        <dbReference type="PROSITE" id="PS50111"/>
    </source>
</evidence>
<organism evidence="8 9">
    <name type="scientific">Anaeromyxobacter paludicola</name>
    <dbReference type="NCBI Taxonomy" id="2918171"/>
    <lineage>
        <taxon>Bacteria</taxon>
        <taxon>Pseudomonadati</taxon>
        <taxon>Myxococcota</taxon>
        <taxon>Myxococcia</taxon>
        <taxon>Myxococcales</taxon>
        <taxon>Cystobacterineae</taxon>
        <taxon>Anaeromyxobacteraceae</taxon>
        <taxon>Anaeromyxobacter</taxon>
    </lineage>
</organism>
<dbReference type="InterPro" id="IPR003660">
    <property type="entry name" value="HAMP_dom"/>
</dbReference>
<name>A0ABN6N7F4_9BACT</name>
<dbReference type="Proteomes" id="UP001162734">
    <property type="component" value="Chromosome"/>
</dbReference>